<keyword evidence="3" id="KW-0804">Transcription</keyword>
<dbReference type="PANTHER" id="PTHR46796:SF6">
    <property type="entry name" value="ARAC SUBFAMILY"/>
    <property type="match status" value="1"/>
</dbReference>
<comment type="caution">
    <text evidence="5">The sequence shown here is derived from an EMBL/GenBank/DDBJ whole genome shotgun (WGS) entry which is preliminary data.</text>
</comment>
<dbReference type="InterPro" id="IPR018060">
    <property type="entry name" value="HTH_AraC"/>
</dbReference>
<protein>
    <submittedName>
        <fullName evidence="5">Helix-turn-helix domain-containing protein</fullName>
    </submittedName>
</protein>
<evidence type="ECO:0000259" key="4">
    <source>
        <dbReference type="PROSITE" id="PS01124"/>
    </source>
</evidence>
<dbReference type="SMART" id="SM00342">
    <property type="entry name" value="HTH_ARAC"/>
    <property type="match status" value="1"/>
</dbReference>
<dbReference type="Proteomes" id="UP001500503">
    <property type="component" value="Unassembled WGS sequence"/>
</dbReference>
<proteinExistence type="predicted"/>
<evidence type="ECO:0000256" key="3">
    <source>
        <dbReference type="ARBA" id="ARBA00023163"/>
    </source>
</evidence>
<evidence type="ECO:0000313" key="5">
    <source>
        <dbReference type="EMBL" id="GAA4507851.1"/>
    </source>
</evidence>
<dbReference type="Pfam" id="PF14525">
    <property type="entry name" value="AraC_binding_2"/>
    <property type="match status" value="1"/>
</dbReference>
<evidence type="ECO:0000256" key="1">
    <source>
        <dbReference type="ARBA" id="ARBA00023015"/>
    </source>
</evidence>
<feature type="domain" description="HTH araC/xylS-type" evidence="4">
    <location>
        <begin position="195"/>
        <end position="296"/>
    </location>
</feature>
<accession>A0ABP8QU03</accession>
<keyword evidence="1" id="KW-0805">Transcription regulation</keyword>
<dbReference type="Pfam" id="PF12833">
    <property type="entry name" value="HTH_18"/>
    <property type="match status" value="1"/>
</dbReference>
<sequence>MTVSTVMETTVAPSTTVNSPICAAPFRTQVDFARVGSMTVARVRGVFPRTSRAVHRVISAERDRFAVVLHRSGTAQVAQDDRRFPARAGDLVALDTGRPYELSVAGACDVVVVELPHGMLGANADLVGRSVATPQRCDRGAWAVLAAFLSSLGDRINGLTDMPDVHLADALVSLVVAAFAEPAPESADVGDDLTDRILTHTLANLGDPTLSVDSAARHHGISPRYLHQLFRRRGLTFAAWVRRERLIRIRRDLLDPALTTRTTAVIAAHWGIRDHGHLSRALKKEFGLTAAELRLMARGERQNT</sequence>
<dbReference type="EMBL" id="BAABHF010000042">
    <property type="protein sequence ID" value="GAA4507851.1"/>
    <property type="molecule type" value="Genomic_DNA"/>
</dbReference>
<evidence type="ECO:0000313" key="6">
    <source>
        <dbReference type="Proteomes" id="UP001500503"/>
    </source>
</evidence>
<dbReference type="InterPro" id="IPR035418">
    <property type="entry name" value="AraC-bd_2"/>
</dbReference>
<dbReference type="RefSeq" id="WP_345470654.1">
    <property type="nucleotide sequence ID" value="NZ_BAABHF010000042.1"/>
</dbReference>
<dbReference type="Gene3D" id="1.10.10.60">
    <property type="entry name" value="Homeodomain-like"/>
    <property type="match status" value="1"/>
</dbReference>
<dbReference type="InterPro" id="IPR050204">
    <property type="entry name" value="AraC_XylS_family_regulators"/>
</dbReference>
<reference evidence="6" key="1">
    <citation type="journal article" date="2019" name="Int. J. Syst. Evol. Microbiol.">
        <title>The Global Catalogue of Microorganisms (GCM) 10K type strain sequencing project: providing services to taxonomists for standard genome sequencing and annotation.</title>
        <authorList>
            <consortium name="The Broad Institute Genomics Platform"/>
            <consortium name="The Broad Institute Genome Sequencing Center for Infectious Disease"/>
            <person name="Wu L."/>
            <person name="Ma J."/>
        </authorList>
    </citation>
    <scope>NUCLEOTIDE SEQUENCE [LARGE SCALE GENOMIC DNA]</scope>
    <source>
        <strain evidence="6">JCM 17933</strain>
    </source>
</reference>
<name>A0ABP8QU03_9ACTN</name>
<keyword evidence="6" id="KW-1185">Reference proteome</keyword>
<keyword evidence="2" id="KW-0238">DNA-binding</keyword>
<dbReference type="PANTHER" id="PTHR46796">
    <property type="entry name" value="HTH-TYPE TRANSCRIPTIONAL ACTIVATOR RHAS-RELATED"/>
    <property type="match status" value="1"/>
</dbReference>
<gene>
    <name evidence="5" type="ORF">GCM10023191_066780</name>
</gene>
<dbReference type="PROSITE" id="PS01124">
    <property type="entry name" value="HTH_ARAC_FAMILY_2"/>
    <property type="match status" value="1"/>
</dbReference>
<evidence type="ECO:0000256" key="2">
    <source>
        <dbReference type="ARBA" id="ARBA00023125"/>
    </source>
</evidence>
<organism evidence="5 6">
    <name type="scientific">Actinoallomurus oryzae</name>
    <dbReference type="NCBI Taxonomy" id="502180"/>
    <lineage>
        <taxon>Bacteria</taxon>
        <taxon>Bacillati</taxon>
        <taxon>Actinomycetota</taxon>
        <taxon>Actinomycetes</taxon>
        <taxon>Streptosporangiales</taxon>
        <taxon>Thermomonosporaceae</taxon>
        <taxon>Actinoallomurus</taxon>
    </lineage>
</organism>